<evidence type="ECO:0000313" key="3">
    <source>
        <dbReference type="EMBL" id="MCC9644448.1"/>
    </source>
</evidence>
<evidence type="ECO:0000256" key="1">
    <source>
        <dbReference type="SAM" id="MobiDB-lite"/>
    </source>
</evidence>
<sequence length="159" mass="18625">MPDDVHYEAVGIKNATTNGDIIRSTPTLMVFVDNQLKHTASGLLRGDRLQAFHARWGFSYRNEDDQPNDADLSDDLNPWSNPRRWERGPVRDRIDDAKTRFAWWLLAKWLGFAGAGLMAIFPWLLITRRSSQNRTHREESRRNVRNRQTVRRKRPGTKR</sequence>
<keyword evidence="2" id="KW-0472">Membrane</keyword>
<keyword evidence="2" id="KW-1133">Transmembrane helix</keyword>
<comment type="caution">
    <text evidence="3">The sequence shown here is derived from an EMBL/GenBank/DDBJ whole genome shotgun (WGS) entry which is preliminary data.</text>
</comment>
<protein>
    <submittedName>
        <fullName evidence="3">Uncharacterized protein</fullName>
    </submittedName>
</protein>
<feature type="compositionally biased region" description="Basic residues" evidence="1">
    <location>
        <begin position="143"/>
        <end position="159"/>
    </location>
</feature>
<dbReference type="RefSeq" id="WP_230276182.1">
    <property type="nucleotide sequence ID" value="NZ_JAJKFW010000054.1"/>
</dbReference>
<dbReference type="EMBL" id="JAJKFW010000054">
    <property type="protein sequence ID" value="MCC9644448.1"/>
    <property type="molecule type" value="Genomic_DNA"/>
</dbReference>
<gene>
    <name evidence="3" type="ORF">LOC71_19425</name>
</gene>
<evidence type="ECO:0000313" key="4">
    <source>
        <dbReference type="Proteomes" id="UP001430306"/>
    </source>
</evidence>
<keyword evidence="2" id="KW-0812">Transmembrane</keyword>
<feature type="transmembrane region" description="Helical" evidence="2">
    <location>
        <begin position="101"/>
        <end position="126"/>
    </location>
</feature>
<reference evidence="3" key="1">
    <citation type="submission" date="2021-11" db="EMBL/GenBank/DDBJ databases">
        <title>Genome sequence.</title>
        <authorList>
            <person name="Sun Q."/>
        </authorList>
    </citation>
    <scope>NUCLEOTIDE SEQUENCE</scope>
    <source>
        <strain evidence="3">JC740</strain>
    </source>
</reference>
<accession>A0ABS8NLK7</accession>
<proteinExistence type="predicted"/>
<feature type="region of interest" description="Disordered" evidence="1">
    <location>
        <begin position="134"/>
        <end position="159"/>
    </location>
</feature>
<dbReference type="Proteomes" id="UP001430306">
    <property type="component" value="Unassembled WGS sequence"/>
</dbReference>
<evidence type="ECO:0000256" key="2">
    <source>
        <dbReference type="SAM" id="Phobius"/>
    </source>
</evidence>
<name>A0ABS8NLK7_9BACT</name>
<keyword evidence="4" id="KW-1185">Reference proteome</keyword>
<organism evidence="3 4">
    <name type="scientific">Rhodopirellula halodulae</name>
    <dbReference type="NCBI Taxonomy" id="2894198"/>
    <lineage>
        <taxon>Bacteria</taxon>
        <taxon>Pseudomonadati</taxon>
        <taxon>Planctomycetota</taxon>
        <taxon>Planctomycetia</taxon>
        <taxon>Pirellulales</taxon>
        <taxon>Pirellulaceae</taxon>
        <taxon>Rhodopirellula</taxon>
    </lineage>
</organism>